<protein>
    <submittedName>
        <fullName evidence="2">Uncharacterized protein</fullName>
    </submittedName>
</protein>
<dbReference type="EMBL" id="JACEIK010000303">
    <property type="protein sequence ID" value="MCD7454477.1"/>
    <property type="molecule type" value="Genomic_DNA"/>
</dbReference>
<feature type="region of interest" description="Disordered" evidence="1">
    <location>
        <begin position="1"/>
        <end position="72"/>
    </location>
</feature>
<feature type="compositionally biased region" description="Basic and acidic residues" evidence="1">
    <location>
        <begin position="45"/>
        <end position="71"/>
    </location>
</feature>
<organism evidence="2 3">
    <name type="scientific">Datura stramonium</name>
    <name type="common">Jimsonweed</name>
    <name type="synonym">Common thornapple</name>
    <dbReference type="NCBI Taxonomy" id="4076"/>
    <lineage>
        <taxon>Eukaryota</taxon>
        <taxon>Viridiplantae</taxon>
        <taxon>Streptophyta</taxon>
        <taxon>Embryophyta</taxon>
        <taxon>Tracheophyta</taxon>
        <taxon>Spermatophyta</taxon>
        <taxon>Magnoliopsida</taxon>
        <taxon>eudicotyledons</taxon>
        <taxon>Gunneridae</taxon>
        <taxon>Pentapetalae</taxon>
        <taxon>asterids</taxon>
        <taxon>lamiids</taxon>
        <taxon>Solanales</taxon>
        <taxon>Solanaceae</taxon>
        <taxon>Solanoideae</taxon>
        <taxon>Datureae</taxon>
        <taxon>Datura</taxon>
    </lineage>
</organism>
<keyword evidence="3" id="KW-1185">Reference proteome</keyword>
<comment type="caution">
    <text evidence="2">The sequence shown here is derived from an EMBL/GenBank/DDBJ whole genome shotgun (WGS) entry which is preliminary data.</text>
</comment>
<evidence type="ECO:0000313" key="2">
    <source>
        <dbReference type="EMBL" id="MCD7454477.1"/>
    </source>
</evidence>
<gene>
    <name evidence="2" type="ORF">HAX54_024969</name>
</gene>
<evidence type="ECO:0000256" key="1">
    <source>
        <dbReference type="SAM" id="MobiDB-lite"/>
    </source>
</evidence>
<evidence type="ECO:0000313" key="3">
    <source>
        <dbReference type="Proteomes" id="UP000823775"/>
    </source>
</evidence>
<name>A0ABS8S6T8_DATST</name>
<proteinExistence type="predicted"/>
<feature type="region of interest" description="Disordered" evidence="1">
    <location>
        <begin position="84"/>
        <end position="120"/>
    </location>
</feature>
<accession>A0ABS8S6T8</accession>
<sequence>MGRHDESSSKVTTRQVSLDVEQACGLQRVTEGVTKSLGRTMTRGSRIDVETTTNKKHDLNKSKDETRHDPSLYKLVPKVFRLKWKPKSTGKQEGDEDDAKSKRTSSSSPPRVIDQTSGVAVSLDSQTIVTPYPAMEVAPDDTLSAPGHH</sequence>
<reference evidence="2 3" key="1">
    <citation type="journal article" date="2021" name="BMC Genomics">
        <title>Datura genome reveals duplications of psychoactive alkaloid biosynthetic genes and high mutation rate following tissue culture.</title>
        <authorList>
            <person name="Rajewski A."/>
            <person name="Carter-House D."/>
            <person name="Stajich J."/>
            <person name="Litt A."/>
        </authorList>
    </citation>
    <scope>NUCLEOTIDE SEQUENCE [LARGE SCALE GENOMIC DNA]</scope>
    <source>
        <strain evidence="2">AR-01</strain>
    </source>
</reference>
<dbReference type="Proteomes" id="UP000823775">
    <property type="component" value="Unassembled WGS sequence"/>
</dbReference>